<organism evidence="2 3">
    <name type="scientific">Sinimarinibacterium flocculans</name>
    <dbReference type="NCBI Taxonomy" id="985250"/>
    <lineage>
        <taxon>Bacteria</taxon>
        <taxon>Pseudomonadati</taxon>
        <taxon>Pseudomonadota</taxon>
        <taxon>Gammaproteobacteria</taxon>
        <taxon>Nevskiales</taxon>
        <taxon>Nevskiaceae</taxon>
        <taxon>Sinimarinibacterium</taxon>
    </lineage>
</organism>
<dbReference type="Pfam" id="PF07027">
    <property type="entry name" value="DUF1318"/>
    <property type="match status" value="1"/>
</dbReference>
<accession>A0A318E8T2</accession>
<keyword evidence="3" id="KW-1185">Reference proteome</keyword>
<name>A0A318E8T2_9GAMM</name>
<dbReference type="AlphaFoldDB" id="A0A318E8T2"/>
<evidence type="ECO:0000313" key="3">
    <source>
        <dbReference type="Proteomes" id="UP000248330"/>
    </source>
</evidence>
<dbReference type="RefSeq" id="WP_245903943.1">
    <property type="nucleotide sequence ID" value="NZ_CAKZQT010000018.1"/>
</dbReference>
<evidence type="ECO:0000256" key="1">
    <source>
        <dbReference type="SAM" id="SignalP"/>
    </source>
</evidence>
<sequence>MNTLSLMRAGCLAAIALSAACVTINVYFPAAAAEKAADRIIDDVWGDSAAPAPGGGETSSLTGGTLLVAAAGALKWTLDGLIPAAEAAEPNLDATSPEITRLKTQMERRFTDLKPLLDQGLVGLGADGFVAVRDPSAVPLAERNRVRTLVGNENADRAALYREIAVANGQPQWETQIREVFAGRWIAKAQPGWWYQNDSGAWAQK</sequence>
<dbReference type="EMBL" id="QICN01000010">
    <property type="protein sequence ID" value="PXV65262.1"/>
    <property type="molecule type" value="Genomic_DNA"/>
</dbReference>
<gene>
    <name evidence="2" type="ORF">C8D93_11080</name>
</gene>
<protein>
    <submittedName>
        <fullName evidence="2">Uncharacterized protein DUF1318</fullName>
    </submittedName>
</protein>
<dbReference type="InterPro" id="IPR008309">
    <property type="entry name" value="YdbL"/>
</dbReference>
<comment type="caution">
    <text evidence="2">The sequence shown here is derived from an EMBL/GenBank/DDBJ whole genome shotgun (WGS) entry which is preliminary data.</text>
</comment>
<reference evidence="2 3" key="1">
    <citation type="submission" date="2018-04" db="EMBL/GenBank/DDBJ databases">
        <title>Genomic Encyclopedia of Type Strains, Phase IV (KMG-IV): sequencing the most valuable type-strain genomes for metagenomic binning, comparative biology and taxonomic classification.</title>
        <authorList>
            <person name="Goeker M."/>
        </authorList>
    </citation>
    <scope>NUCLEOTIDE SEQUENCE [LARGE SCALE GENOMIC DNA]</scope>
    <source>
        <strain evidence="2 3">DSM 104150</strain>
    </source>
</reference>
<feature type="chain" id="PRO_5016318526" evidence="1">
    <location>
        <begin position="33"/>
        <end position="205"/>
    </location>
</feature>
<proteinExistence type="predicted"/>
<dbReference type="Proteomes" id="UP000248330">
    <property type="component" value="Unassembled WGS sequence"/>
</dbReference>
<feature type="signal peptide" evidence="1">
    <location>
        <begin position="1"/>
        <end position="32"/>
    </location>
</feature>
<evidence type="ECO:0000313" key="2">
    <source>
        <dbReference type="EMBL" id="PXV65262.1"/>
    </source>
</evidence>
<keyword evidence="1" id="KW-0732">Signal</keyword>